<gene>
    <name evidence="1" type="ORF">CQ394_00270</name>
</gene>
<evidence type="ECO:0000313" key="1">
    <source>
        <dbReference type="EMBL" id="PEG30203.1"/>
    </source>
</evidence>
<dbReference type="OrthoDB" id="9781413at2"/>
<dbReference type="PANTHER" id="PTHR10000">
    <property type="entry name" value="PHOSPHOSERINE PHOSPHATASE"/>
    <property type="match status" value="1"/>
</dbReference>
<dbReference type="SUPFAM" id="SSF56784">
    <property type="entry name" value="HAD-like"/>
    <property type="match status" value="1"/>
</dbReference>
<sequence>MYKLIACDLDETLLGDNSKVPNKNIEAIKKASKLGIKFVPATGRGHRSIKPTLKELNLLNKENEYTISFNGGAIVENNNYKILKFHGLSFDLADALFKSGLENNVCIHVYTENDVFVFNINDDEKDYISNRLKGFIIKEDTSIDFLKDTPISKVLFQNLDRTYLNNIENKIQHITNDKVTVTYSSNRYIEFNSIGVNKGIAVIELGEMLGIKKEEIIAIGDNFNDLSMLNAAGLSIAVNNAVPPIKEIVDYVCECNNNEGAVAEAIEKFIFN</sequence>
<dbReference type="GO" id="GO:0005829">
    <property type="term" value="C:cytosol"/>
    <property type="evidence" value="ECO:0007669"/>
    <property type="project" value="TreeGrafter"/>
</dbReference>
<comment type="caution">
    <text evidence="1">The sequence shown here is derived from an EMBL/GenBank/DDBJ whole genome shotgun (WGS) entry which is preliminary data.</text>
</comment>
<dbReference type="NCBIfam" id="TIGR01484">
    <property type="entry name" value="HAD-SF-IIB"/>
    <property type="match status" value="1"/>
</dbReference>
<dbReference type="CDD" id="cd07516">
    <property type="entry name" value="HAD_Pase"/>
    <property type="match status" value="1"/>
</dbReference>
<dbReference type="RefSeq" id="WP_058294378.1">
    <property type="nucleotide sequence ID" value="NZ_CAMRXB010000037.1"/>
</dbReference>
<dbReference type="GO" id="GO:0016791">
    <property type="term" value="F:phosphatase activity"/>
    <property type="evidence" value="ECO:0007669"/>
    <property type="project" value="TreeGrafter"/>
</dbReference>
<dbReference type="AlphaFoldDB" id="A0A2A7MFJ4"/>
<protein>
    <submittedName>
        <fullName evidence="1">Cof-type HAD-IIB family hydrolase</fullName>
    </submittedName>
</protein>
<dbReference type="PANTHER" id="PTHR10000:SF8">
    <property type="entry name" value="HAD SUPERFAMILY HYDROLASE-LIKE, TYPE 3"/>
    <property type="match status" value="1"/>
</dbReference>
<dbReference type="InterPro" id="IPR006379">
    <property type="entry name" value="HAD-SF_hydro_IIB"/>
</dbReference>
<dbReference type="EMBL" id="PDCJ01000001">
    <property type="protein sequence ID" value="PEG30203.1"/>
    <property type="molecule type" value="Genomic_DNA"/>
</dbReference>
<dbReference type="InterPro" id="IPR000150">
    <property type="entry name" value="Cof"/>
</dbReference>
<dbReference type="NCBIfam" id="TIGR00099">
    <property type="entry name" value="Cof-subfamily"/>
    <property type="match status" value="1"/>
</dbReference>
<organism evidence="1 2">
    <name type="scientific">Clostridium neonatale</name>
    <dbReference type="NCBI Taxonomy" id="137838"/>
    <lineage>
        <taxon>Bacteria</taxon>
        <taxon>Bacillati</taxon>
        <taxon>Bacillota</taxon>
        <taxon>Clostridia</taxon>
        <taxon>Eubacteriales</taxon>
        <taxon>Clostridiaceae</taxon>
        <taxon>Clostridium</taxon>
    </lineage>
</organism>
<proteinExistence type="predicted"/>
<keyword evidence="2" id="KW-1185">Reference proteome</keyword>
<dbReference type="Proteomes" id="UP000220840">
    <property type="component" value="Unassembled WGS sequence"/>
</dbReference>
<dbReference type="STRING" id="137838.GCA_001458595_01489"/>
<accession>A0A2A7MFJ4</accession>
<dbReference type="InterPro" id="IPR036412">
    <property type="entry name" value="HAD-like_sf"/>
</dbReference>
<name>A0A2A7MFJ4_9CLOT</name>
<dbReference type="InterPro" id="IPR023214">
    <property type="entry name" value="HAD_sf"/>
</dbReference>
<reference evidence="1 2" key="1">
    <citation type="submission" date="2017-10" db="EMBL/GenBank/DDBJ databases">
        <title>Effective Description of Clostridium neonatale sp. nov. linked to necrotizing enterocolitis in neonates and a clarification of species assignable to the genus Clostridium (Prazmowski 1880) emend. Lawson and Rainey 2016.</title>
        <authorList>
            <person name="Bernard K."/>
            <person name="Burdz T."/>
            <person name="Wiebe D."/>
            <person name="Balcewich B."/>
            <person name="Alfa M."/>
            <person name="Bernier A.-M."/>
        </authorList>
    </citation>
    <scope>NUCLEOTIDE SEQUENCE [LARGE SCALE GENOMIC DNA]</scope>
    <source>
        <strain evidence="1 2">LCDC99A005</strain>
    </source>
</reference>
<dbReference type="SFLD" id="SFLDS00003">
    <property type="entry name" value="Haloacid_Dehalogenase"/>
    <property type="match status" value="1"/>
</dbReference>
<evidence type="ECO:0000313" key="2">
    <source>
        <dbReference type="Proteomes" id="UP000220840"/>
    </source>
</evidence>
<dbReference type="GO" id="GO:0000287">
    <property type="term" value="F:magnesium ion binding"/>
    <property type="evidence" value="ECO:0007669"/>
    <property type="project" value="TreeGrafter"/>
</dbReference>
<keyword evidence="1" id="KW-0378">Hydrolase</keyword>
<dbReference type="Gene3D" id="3.30.1240.10">
    <property type="match status" value="1"/>
</dbReference>
<dbReference type="Pfam" id="PF08282">
    <property type="entry name" value="Hydrolase_3"/>
    <property type="match status" value="1"/>
</dbReference>
<dbReference type="SFLD" id="SFLDG01140">
    <property type="entry name" value="C2.B:_Phosphomannomutase_and_P"/>
    <property type="match status" value="1"/>
</dbReference>
<dbReference type="Gene3D" id="3.40.50.1000">
    <property type="entry name" value="HAD superfamily/HAD-like"/>
    <property type="match status" value="1"/>
</dbReference>